<evidence type="ECO:0000259" key="2">
    <source>
        <dbReference type="Pfam" id="PF19282"/>
    </source>
</evidence>
<keyword evidence="1" id="KW-0813">Transport</keyword>
<keyword evidence="1" id="KW-0694">RNA-binding</keyword>
<feature type="domain" description="Exportin-T C-terminal" evidence="2">
    <location>
        <begin position="261"/>
        <end position="739"/>
    </location>
</feature>
<dbReference type="RefSeq" id="XP_005710514.1">
    <property type="nucleotide sequence ID" value="XM_005710457.1"/>
</dbReference>
<organism evidence="3 4">
    <name type="scientific">Chondrus crispus</name>
    <name type="common">Carrageen Irish moss</name>
    <name type="synonym">Polymorpha crispa</name>
    <dbReference type="NCBI Taxonomy" id="2769"/>
    <lineage>
        <taxon>Eukaryota</taxon>
        <taxon>Rhodophyta</taxon>
        <taxon>Florideophyceae</taxon>
        <taxon>Rhodymeniophycidae</taxon>
        <taxon>Gigartinales</taxon>
        <taxon>Gigartinaceae</taxon>
        <taxon>Chondrus</taxon>
    </lineage>
</organism>
<dbReference type="Pfam" id="PF19282">
    <property type="entry name" value="Exportin-T"/>
    <property type="match status" value="1"/>
</dbReference>
<evidence type="ECO:0000256" key="1">
    <source>
        <dbReference type="RuleBase" id="RU366037"/>
    </source>
</evidence>
<evidence type="ECO:0000313" key="3">
    <source>
        <dbReference type="EMBL" id="CDF40220.1"/>
    </source>
</evidence>
<dbReference type="GO" id="GO:0000049">
    <property type="term" value="F:tRNA binding"/>
    <property type="evidence" value="ECO:0007669"/>
    <property type="project" value="UniProtKB-UniRule"/>
</dbReference>
<proteinExistence type="inferred from homology"/>
<dbReference type="Proteomes" id="UP000012073">
    <property type="component" value="Unassembled WGS sequence"/>
</dbReference>
<dbReference type="InterPro" id="IPR040017">
    <property type="entry name" value="XPOT"/>
</dbReference>
<dbReference type="PhylomeDB" id="R7QS60"/>
<dbReference type="InterPro" id="IPR011989">
    <property type="entry name" value="ARM-like"/>
</dbReference>
<gene>
    <name evidence="3" type="ORF">CHC_T00000688001</name>
</gene>
<comment type="subcellular location">
    <subcellularLocation>
        <location evidence="1">Nucleus</location>
    </subcellularLocation>
    <subcellularLocation>
        <location evidence="1">Cytoplasm</location>
    </subcellularLocation>
    <text evidence="1">Shuttles between the nucleus and the cytoplasm.</text>
</comment>
<dbReference type="InterPro" id="IPR016024">
    <property type="entry name" value="ARM-type_fold"/>
</dbReference>
<comment type="function">
    <text evidence="1">tRNA nucleus export receptor which facilitates tRNA translocation across the nuclear pore complex.</text>
</comment>
<dbReference type="GO" id="GO:0071528">
    <property type="term" value="P:tRNA re-export from nucleus"/>
    <property type="evidence" value="ECO:0007669"/>
    <property type="project" value="UniProtKB-UniRule"/>
</dbReference>
<dbReference type="GO" id="GO:0005737">
    <property type="term" value="C:cytoplasm"/>
    <property type="evidence" value="ECO:0007669"/>
    <property type="project" value="UniProtKB-SubCell"/>
</dbReference>
<keyword evidence="1" id="KW-0820">tRNA-binding</keyword>
<dbReference type="GO" id="GO:0031267">
    <property type="term" value="F:small GTPase binding"/>
    <property type="evidence" value="ECO:0007669"/>
    <property type="project" value="InterPro"/>
</dbReference>
<dbReference type="Gramene" id="CDF40220">
    <property type="protein sequence ID" value="CDF40220"/>
    <property type="gene ID" value="CHC_T00000688001"/>
</dbReference>
<sequence length="764" mass="83544">MNALKLEALLRSIPVRQICANVEEPGDPGLELQSGRVQVAALVNTVAGAALDILKEVLRGKTKFNNSAKTELEAGAIAQVALPVALGFLHEDDEDISAQILKCVSTYVNVFAQAAETDEEGSSKDGVSAMVAILKAVEDRAVLPRDFDPHEFERRHPFTEVRRMLIDNVFRSVARAFGDLCTEFLTSLFRKAWASGNELSIELAFALLVSFVAEGPISPDFEELQQMVIENPPKCMKFGTNVSATSIDKPQATHLHQLELVSKHYFALVGRSDRLFLRQEDNTLFRALLPVFFDERGLGHKCSMVVRSSAAHALLKFTKLLRYLLSKSHLRDMIIAAEAHMFPVGNPAYTQNDQMEVFESVGYLLGTDTKWEESLKCLTAILGKVLEGFQSNDPEVVIGYITAAGSLSKGFGGDSRPLLMLKETEPSYPPGGVRNDTAQSLAKMQPPSALALKVQEIWINCLEAAMKASKPALQIGTQHTELRARLVGFLHRMVDTIGAPVLPFIEDQVGQLVHTASTAVELHVTLSLISQIVTKFAGDAQSIALSTYAPLVRKVHEYSVVLDPTTLLAISEESREAADMHRAYTYFLHALVRTKLFTVLLFPEHLPLLGQVMSYVLSNAIGESLDSREAGPVMKMSLHMLGDLVKAWIGPQNDNSPPGFRQFALKECANAAMTSAVRGTVFRVGDTEGGEATSVLTEIASLQQTCASHLGQDFARAVQQGPWNTLPRENVNDYLSALYSGAPLPSLVPALATLSQQLRILSNR</sequence>
<dbReference type="GeneID" id="17318238"/>
<dbReference type="KEGG" id="ccp:CHC_T00000688001"/>
<dbReference type="STRING" id="2769.R7QS60"/>
<dbReference type="AlphaFoldDB" id="R7QS60"/>
<dbReference type="InterPro" id="IPR045546">
    <property type="entry name" value="Exportin-T_C"/>
</dbReference>
<dbReference type="SUPFAM" id="SSF48371">
    <property type="entry name" value="ARM repeat"/>
    <property type="match status" value="1"/>
</dbReference>
<keyword evidence="1" id="KW-0539">Nucleus</keyword>
<dbReference type="PANTHER" id="PTHR15952">
    <property type="entry name" value="EXPORTIN-T/LOS1"/>
    <property type="match status" value="1"/>
</dbReference>
<accession>R7QS60</accession>
<dbReference type="PANTHER" id="PTHR15952:SF11">
    <property type="entry name" value="EXPORTIN-T"/>
    <property type="match status" value="1"/>
</dbReference>
<dbReference type="Gene3D" id="1.25.10.10">
    <property type="entry name" value="Leucine-rich Repeat Variant"/>
    <property type="match status" value="1"/>
</dbReference>
<dbReference type="EMBL" id="HG002144">
    <property type="protein sequence ID" value="CDF40220.1"/>
    <property type="molecule type" value="Genomic_DNA"/>
</dbReference>
<dbReference type="OrthoDB" id="26399at2759"/>
<name>R7QS60_CHOCR</name>
<dbReference type="GO" id="GO:0016363">
    <property type="term" value="C:nuclear matrix"/>
    <property type="evidence" value="ECO:0007669"/>
    <property type="project" value="TreeGrafter"/>
</dbReference>
<reference evidence="4" key="1">
    <citation type="journal article" date="2013" name="Proc. Natl. Acad. Sci. U.S.A.">
        <title>Genome structure and metabolic features in the red seaweed Chondrus crispus shed light on evolution of the Archaeplastida.</title>
        <authorList>
            <person name="Collen J."/>
            <person name="Porcel B."/>
            <person name="Carre W."/>
            <person name="Ball S.G."/>
            <person name="Chaparro C."/>
            <person name="Tonon T."/>
            <person name="Barbeyron T."/>
            <person name="Michel G."/>
            <person name="Noel B."/>
            <person name="Valentin K."/>
            <person name="Elias M."/>
            <person name="Artiguenave F."/>
            <person name="Arun A."/>
            <person name="Aury J.M."/>
            <person name="Barbosa-Neto J.F."/>
            <person name="Bothwell J.H."/>
            <person name="Bouget F.Y."/>
            <person name="Brillet L."/>
            <person name="Cabello-Hurtado F."/>
            <person name="Capella-Gutierrez S."/>
            <person name="Charrier B."/>
            <person name="Cladiere L."/>
            <person name="Cock J.M."/>
            <person name="Coelho S.M."/>
            <person name="Colleoni C."/>
            <person name="Czjzek M."/>
            <person name="Da Silva C."/>
            <person name="Delage L."/>
            <person name="Denoeud F."/>
            <person name="Deschamps P."/>
            <person name="Dittami S.M."/>
            <person name="Gabaldon T."/>
            <person name="Gachon C.M."/>
            <person name="Groisillier A."/>
            <person name="Herve C."/>
            <person name="Jabbari K."/>
            <person name="Katinka M."/>
            <person name="Kloareg B."/>
            <person name="Kowalczyk N."/>
            <person name="Labadie K."/>
            <person name="Leblanc C."/>
            <person name="Lopez P.J."/>
            <person name="McLachlan D.H."/>
            <person name="Meslet-Cladiere L."/>
            <person name="Moustafa A."/>
            <person name="Nehr Z."/>
            <person name="Nyvall Collen P."/>
            <person name="Panaud O."/>
            <person name="Partensky F."/>
            <person name="Poulain J."/>
            <person name="Rensing S.A."/>
            <person name="Rousvoal S."/>
            <person name="Samson G."/>
            <person name="Symeonidi A."/>
            <person name="Weissenbach J."/>
            <person name="Zambounis A."/>
            <person name="Wincker P."/>
            <person name="Boyen C."/>
        </authorList>
    </citation>
    <scope>NUCLEOTIDE SEQUENCE [LARGE SCALE GENOMIC DNA]</scope>
    <source>
        <strain evidence="4">cv. Stackhouse</strain>
    </source>
</reference>
<protein>
    <recommendedName>
        <fullName evidence="1">Exportin-T</fullName>
    </recommendedName>
    <alternativeName>
        <fullName evidence="1">Exportin(tRNA)</fullName>
    </alternativeName>
    <alternativeName>
        <fullName evidence="1">tRNA exportin</fullName>
    </alternativeName>
</protein>
<keyword evidence="1" id="KW-0963">Cytoplasm</keyword>
<dbReference type="GO" id="GO:0005643">
    <property type="term" value="C:nuclear pore"/>
    <property type="evidence" value="ECO:0007669"/>
    <property type="project" value="TreeGrafter"/>
</dbReference>
<evidence type="ECO:0000313" key="4">
    <source>
        <dbReference type="Proteomes" id="UP000012073"/>
    </source>
</evidence>
<comment type="similarity">
    <text evidence="1">Belongs to the exportin family.</text>
</comment>
<keyword evidence="4" id="KW-1185">Reference proteome</keyword>